<name>A0AAP0MRI4_9ROSI</name>
<evidence type="ECO:0000313" key="1">
    <source>
        <dbReference type="EMBL" id="KAK9220884.1"/>
    </source>
</evidence>
<dbReference type="Proteomes" id="UP001428341">
    <property type="component" value="Unassembled WGS sequence"/>
</dbReference>
<keyword evidence="2" id="KW-1185">Reference proteome</keyword>
<dbReference type="EMBL" id="JBCGBO010000002">
    <property type="protein sequence ID" value="KAK9220884.1"/>
    <property type="molecule type" value="Genomic_DNA"/>
</dbReference>
<organism evidence="1 2">
    <name type="scientific">Citrus x changshan-huyou</name>
    <dbReference type="NCBI Taxonomy" id="2935761"/>
    <lineage>
        <taxon>Eukaryota</taxon>
        <taxon>Viridiplantae</taxon>
        <taxon>Streptophyta</taxon>
        <taxon>Embryophyta</taxon>
        <taxon>Tracheophyta</taxon>
        <taxon>Spermatophyta</taxon>
        <taxon>Magnoliopsida</taxon>
        <taxon>eudicotyledons</taxon>
        <taxon>Gunneridae</taxon>
        <taxon>Pentapetalae</taxon>
        <taxon>rosids</taxon>
        <taxon>malvids</taxon>
        <taxon>Sapindales</taxon>
        <taxon>Rutaceae</taxon>
        <taxon>Aurantioideae</taxon>
        <taxon>Citrus</taxon>
    </lineage>
</organism>
<comment type="caution">
    <text evidence="1">The sequence shown here is derived from an EMBL/GenBank/DDBJ whole genome shotgun (WGS) entry which is preliminary data.</text>
</comment>
<evidence type="ECO:0000313" key="2">
    <source>
        <dbReference type="Proteomes" id="UP001428341"/>
    </source>
</evidence>
<dbReference type="AlphaFoldDB" id="A0AAP0MRI4"/>
<proteinExistence type="predicted"/>
<gene>
    <name evidence="1" type="ORF">WN944_009308</name>
</gene>
<sequence length="76" mass="8599">MPYLCGALVDWWPASSSFATFSSAFFGVQGLKPYQSPYKEVDIDNKENPVPWPCQLVSSLSRAYVQCKKHLQEVLN</sequence>
<protein>
    <submittedName>
        <fullName evidence="1">Uncharacterized protein</fullName>
    </submittedName>
</protein>
<accession>A0AAP0MRI4</accession>
<reference evidence="1 2" key="1">
    <citation type="submission" date="2024-05" db="EMBL/GenBank/DDBJ databases">
        <title>Haplotype-resolved chromosome-level genome assembly of Huyou (Citrus changshanensis).</title>
        <authorList>
            <person name="Miao C."/>
            <person name="Chen W."/>
            <person name="Wu Y."/>
            <person name="Wang L."/>
            <person name="Zhao S."/>
            <person name="Grierson D."/>
            <person name="Xu C."/>
            <person name="Chen K."/>
        </authorList>
    </citation>
    <scope>NUCLEOTIDE SEQUENCE [LARGE SCALE GENOMIC DNA]</scope>
    <source>
        <strain evidence="1">01-14</strain>
        <tissue evidence="1">Leaf</tissue>
    </source>
</reference>